<dbReference type="GO" id="GO:0031901">
    <property type="term" value="C:early endosome membrane"/>
    <property type="evidence" value="ECO:0007669"/>
    <property type="project" value="TreeGrafter"/>
</dbReference>
<evidence type="ECO:0000256" key="4">
    <source>
        <dbReference type="SAM" id="SignalP"/>
    </source>
</evidence>
<dbReference type="Ensembl" id="ENSDCDT00010007875.1">
    <property type="protein sequence ID" value="ENSDCDP00010007498.1"/>
    <property type="gene ID" value="ENSDCDG00010003355.1"/>
</dbReference>
<accession>A0AAY4AES6</accession>
<dbReference type="CDD" id="cd07597">
    <property type="entry name" value="BAR_SNX8"/>
    <property type="match status" value="1"/>
</dbReference>
<organism evidence="6 7">
    <name type="scientific">Denticeps clupeoides</name>
    <name type="common">denticle herring</name>
    <dbReference type="NCBI Taxonomy" id="299321"/>
    <lineage>
        <taxon>Eukaryota</taxon>
        <taxon>Metazoa</taxon>
        <taxon>Chordata</taxon>
        <taxon>Craniata</taxon>
        <taxon>Vertebrata</taxon>
        <taxon>Euteleostomi</taxon>
        <taxon>Actinopterygii</taxon>
        <taxon>Neopterygii</taxon>
        <taxon>Teleostei</taxon>
        <taxon>Clupei</taxon>
        <taxon>Clupeiformes</taxon>
        <taxon>Denticipitoidei</taxon>
        <taxon>Denticipitidae</taxon>
        <taxon>Denticeps</taxon>
    </lineage>
</organism>
<gene>
    <name evidence="6" type="primary">snx8b</name>
</gene>
<evidence type="ECO:0000256" key="2">
    <source>
        <dbReference type="ARBA" id="ARBA00010883"/>
    </source>
</evidence>
<dbReference type="InterPro" id="IPR001683">
    <property type="entry name" value="PX_dom"/>
</dbReference>
<feature type="signal peptide" evidence="4">
    <location>
        <begin position="1"/>
        <end position="28"/>
    </location>
</feature>
<dbReference type="Gene3D" id="1.20.1270.60">
    <property type="entry name" value="Arfaptin homology (AH) domain/BAR domain"/>
    <property type="match status" value="1"/>
</dbReference>
<comment type="subcellular location">
    <subcellularLocation>
        <location evidence="1">Membrane</location>
        <topology evidence="1">Peripheral membrane protein</topology>
        <orientation evidence="1">Cytoplasmic side</orientation>
    </subcellularLocation>
</comment>
<feature type="domain" description="PX" evidence="5">
    <location>
        <begin position="77"/>
        <end position="180"/>
    </location>
</feature>
<dbReference type="InterPro" id="IPR027267">
    <property type="entry name" value="AH/BAR_dom_sf"/>
</dbReference>
<name>A0AAY4AES6_9TELE</name>
<dbReference type="GO" id="GO:0034498">
    <property type="term" value="P:early endosome to Golgi transport"/>
    <property type="evidence" value="ECO:0007669"/>
    <property type="project" value="TreeGrafter"/>
</dbReference>
<dbReference type="PANTHER" id="PTHR46571">
    <property type="entry name" value="SORTING NEXIN-8"/>
    <property type="match status" value="1"/>
</dbReference>
<feature type="chain" id="PRO_5044255360" evidence="4">
    <location>
        <begin position="29"/>
        <end position="451"/>
    </location>
</feature>
<dbReference type="AlphaFoldDB" id="A0AAY4AES6"/>
<dbReference type="GO" id="GO:0006886">
    <property type="term" value="P:intracellular protein transport"/>
    <property type="evidence" value="ECO:0007669"/>
    <property type="project" value="TreeGrafter"/>
</dbReference>
<dbReference type="PANTHER" id="PTHR46571:SF1">
    <property type="entry name" value="SORTING NEXIN-8"/>
    <property type="match status" value="1"/>
</dbReference>
<dbReference type="GeneTree" id="ENSGT00460000041594"/>
<comment type="similarity">
    <text evidence="2">Belongs to the sorting nexin family.</text>
</comment>
<dbReference type="PROSITE" id="PS50195">
    <property type="entry name" value="PX"/>
    <property type="match status" value="1"/>
</dbReference>
<evidence type="ECO:0000313" key="6">
    <source>
        <dbReference type="Ensembl" id="ENSDCDP00010007498.1"/>
    </source>
</evidence>
<keyword evidence="4" id="KW-0732">Signal</keyword>
<dbReference type="InterPro" id="IPR036871">
    <property type="entry name" value="PX_dom_sf"/>
</dbReference>
<dbReference type="SUPFAM" id="SSF64268">
    <property type="entry name" value="PX domain"/>
    <property type="match status" value="1"/>
</dbReference>
<keyword evidence="3" id="KW-0653">Protein transport</keyword>
<dbReference type="GO" id="GO:0005829">
    <property type="term" value="C:cytosol"/>
    <property type="evidence" value="ECO:0007669"/>
    <property type="project" value="GOC"/>
</dbReference>
<proteinExistence type="inferred from homology"/>
<dbReference type="Proteomes" id="UP000694580">
    <property type="component" value="Chromosome 3"/>
</dbReference>
<evidence type="ECO:0000259" key="5">
    <source>
        <dbReference type="PROSITE" id="PS50195"/>
    </source>
</evidence>
<evidence type="ECO:0000256" key="3">
    <source>
        <dbReference type="ARBA" id="ARBA00022927"/>
    </source>
</evidence>
<dbReference type="SMART" id="SM00312">
    <property type="entry name" value="PX"/>
    <property type="match status" value="1"/>
</dbReference>
<reference evidence="6 7" key="1">
    <citation type="submission" date="2020-06" db="EMBL/GenBank/DDBJ databases">
        <authorList>
            <consortium name="Wellcome Sanger Institute Data Sharing"/>
        </authorList>
    </citation>
    <scope>NUCLEOTIDE SEQUENCE [LARGE SCALE GENOMIC DNA]</scope>
</reference>
<dbReference type="Gene3D" id="3.30.1520.10">
    <property type="entry name" value="Phox-like domain"/>
    <property type="match status" value="1"/>
</dbReference>
<sequence length="451" mass="51967">TPTAQCLSLCSVLLQMLLCMDILQMSKCELKLYLNCAFYFHQRSSYLSIRWLATPKMHVARGGPLVDTPNLADLLQRDGVKLEVVPEKKGILFLKHVEYKLFSKHYKLPVIRRYSDFSVLHTLLLQKFIYRMVPPLPSKHRDCVEGRCRALQRFMTLVIRHPILSVDELVKVFMTASSVDVQVKLREVFKRAGDEYMTCPLATHVKGYIPDDIQSQAEASREFICNMHSSFQKLRDVTERMSQRTRENSADLLMFGKDLRALGSDASQPPQVAILHPSWKEHRQSLHGLSEEFRVLADKAVIQGAREEEDVVEKLSIFLDLLQSYKDLCDRHKNGIFLEHQRSLQRRRAEPLTDLLENPESRLRQQENAIVTMELRSYFSLFCLHQETQLILTYLPLTTNILAAFIQSQIQGHQEVGNQCIGQMISSAWFPPDTMLSCRDSCDLSPSCAFY</sequence>
<dbReference type="InterPro" id="IPR028662">
    <property type="entry name" value="SNX8/Mvp1"/>
</dbReference>
<protein>
    <submittedName>
        <fullName evidence="6">Sorting nexin 8b</fullName>
    </submittedName>
</protein>
<evidence type="ECO:0000256" key="1">
    <source>
        <dbReference type="ARBA" id="ARBA00004287"/>
    </source>
</evidence>
<evidence type="ECO:0000313" key="7">
    <source>
        <dbReference type="Proteomes" id="UP000694580"/>
    </source>
</evidence>
<reference evidence="6" key="3">
    <citation type="submission" date="2025-09" db="UniProtKB">
        <authorList>
            <consortium name="Ensembl"/>
        </authorList>
    </citation>
    <scope>IDENTIFICATION</scope>
</reference>
<reference evidence="6" key="2">
    <citation type="submission" date="2025-08" db="UniProtKB">
        <authorList>
            <consortium name="Ensembl"/>
        </authorList>
    </citation>
    <scope>IDENTIFICATION</scope>
</reference>
<keyword evidence="7" id="KW-1185">Reference proteome</keyword>
<dbReference type="GO" id="GO:0035091">
    <property type="term" value="F:phosphatidylinositol binding"/>
    <property type="evidence" value="ECO:0007669"/>
    <property type="project" value="InterPro"/>
</dbReference>
<keyword evidence="3" id="KW-0813">Transport</keyword>
<dbReference type="Pfam" id="PF00787">
    <property type="entry name" value="PX"/>
    <property type="match status" value="1"/>
</dbReference>